<comment type="catalytic activity">
    <reaction evidence="5">
        <text>L-cysteinyl-[protein] + hexadecanoyl-CoA = S-hexadecanoyl-L-cysteinyl-[protein] + CoA</text>
        <dbReference type="Rhea" id="RHEA:36683"/>
        <dbReference type="Rhea" id="RHEA-COMP:10131"/>
        <dbReference type="Rhea" id="RHEA-COMP:11032"/>
        <dbReference type="ChEBI" id="CHEBI:29950"/>
        <dbReference type="ChEBI" id="CHEBI:57287"/>
        <dbReference type="ChEBI" id="CHEBI:57379"/>
        <dbReference type="ChEBI" id="CHEBI:74151"/>
        <dbReference type="EC" id="2.3.1.225"/>
    </reaction>
</comment>
<protein>
    <recommendedName>
        <fullName evidence="5">Palmitoyltransferase</fullName>
        <ecNumber evidence="5">2.3.1.225</ecNumber>
    </recommendedName>
</protein>
<evidence type="ECO:0000256" key="1">
    <source>
        <dbReference type="ARBA" id="ARBA00004141"/>
    </source>
</evidence>
<sequence>MSVQLTVHVRHEAHGPDGRLHDRSQGKKRSDAGSSPDTSGSSDDSDSHGATVCNVRDLQFISYEGGLGPVAAILLIAWALACDDAAAATPRLPPAPSVSASSVYSHGMKAYISYTIQPCEQESTQESAAEPCCVNEAREGDEGIGEYVYWGYDLKPAMPPAPGVSAEVPLIALEVGLAAVTVVLMGYCSLADPGQLKKTRNIALDGTAHSEHISPGNIVGRSDGMTINCKWVNNVIGLLNHREFVLMLVGLCLIGLFGVVLDGYLAFFLAEKGLGEAEIAVALHLAFSVGLLAIEVPIFKIYIGLVSRNELGQEWKNNLNYVANQTSMGDGIPVEELDDEEYNHLFDEKAFVYDKSRNRWDQGFSINCWNFWCWSRWPAGELGEF</sequence>
<evidence type="ECO:0000256" key="2">
    <source>
        <dbReference type="ARBA" id="ARBA00022692"/>
    </source>
</evidence>
<evidence type="ECO:0000256" key="4">
    <source>
        <dbReference type="ARBA" id="ARBA00023136"/>
    </source>
</evidence>
<dbReference type="AlphaFoldDB" id="A0A1Q9F2Z4"/>
<feature type="compositionally biased region" description="Basic and acidic residues" evidence="6">
    <location>
        <begin position="9"/>
        <end position="31"/>
    </location>
</feature>
<evidence type="ECO:0000313" key="8">
    <source>
        <dbReference type="EMBL" id="OLQ13982.1"/>
    </source>
</evidence>
<feature type="region of interest" description="Disordered" evidence="6">
    <location>
        <begin position="1"/>
        <end position="48"/>
    </location>
</feature>
<dbReference type="InterPro" id="IPR001594">
    <property type="entry name" value="Palmitoyltrfase_DHHC"/>
</dbReference>
<feature type="transmembrane region" description="Helical" evidence="5">
    <location>
        <begin position="168"/>
        <end position="190"/>
    </location>
</feature>
<dbReference type="EC" id="2.3.1.225" evidence="5"/>
<feature type="transmembrane region" description="Helical" evidence="5">
    <location>
        <begin position="279"/>
        <end position="299"/>
    </location>
</feature>
<accession>A0A1Q9F2Z4</accession>
<comment type="caution">
    <text evidence="8">The sequence shown here is derived from an EMBL/GenBank/DDBJ whole genome shotgun (WGS) entry which is preliminary data.</text>
</comment>
<keyword evidence="4 5" id="KW-0472">Membrane</keyword>
<proteinExistence type="inferred from homology"/>
<dbReference type="OrthoDB" id="444798at2759"/>
<name>A0A1Q9F2Z4_SYMMI</name>
<dbReference type="GO" id="GO:0016020">
    <property type="term" value="C:membrane"/>
    <property type="evidence" value="ECO:0007669"/>
    <property type="project" value="UniProtKB-SubCell"/>
</dbReference>
<evidence type="ECO:0000259" key="7">
    <source>
        <dbReference type="Pfam" id="PF01529"/>
    </source>
</evidence>
<dbReference type="PROSITE" id="PS50216">
    <property type="entry name" value="DHHC"/>
    <property type="match status" value="1"/>
</dbReference>
<dbReference type="Pfam" id="PF01529">
    <property type="entry name" value="DHHC"/>
    <property type="match status" value="1"/>
</dbReference>
<dbReference type="GO" id="GO:0019706">
    <property type="term" value="F:protein-cysteine S-palmitoyltransferase activity"/>
    <property type="evidence" value="ECO:0007669"/>
    <property type="project" value="UniProtKB-EC"/>
</dbReference>
<keyword evidence="3 5" id="KW-1133">Transmembrane helix</keyword>
<reference evidence="8 9" key="1">
    <citation type="submission" date="2016-02" db="EMBL/GenBank/DDBJ databases">
        <title>Genome analysis of coral dinoflagellate symbionts highlights evolutionary adaptations to a symbiotic lifestyle.</title>
        <authorList>
            <person name="Aranda M."/>
            <person name="Li Y."/>
            <person name="Liew Y.J."/>
            <person name="Baumgarten S."/>
            <person name="Simakov O."/>
            <person name="Wilson M."/>
            <person name="Piel J."/>
            <person name="Ashoor H."/>
            <person name="Bougouffa S."/>
            <person name="Bajic V.B."/>
            <person name="Ryu T."/>
            <person name="Ravasi T."/>
            <person name="Bayer T."/>
            <person name="Micklem G."/>
            <person name="Kim H."/>
            <person name="Bhak J."/>
            <person name="Lajeunesse T.C."/>
            <person name="Voolstra C.R."/>
        </authorList>
    </citation>
    <scope>NUCLEOTIDE SEQUENCE [LARGE SCALE GENOMIC DNA]</scope>
    <source>
        <strain evidence="8 9">CCMP2467</strain>
    </source>
</reference>
<feature type="domain" description="Palmitoyltransferase DHHC" evidence="7">
    <location>
        <begin position="228"/>
        <end position="315"/>
    </location>
</feature>
<keyword evidence="5" id="KW-0012">Acyltransferase</keyword>
<comment type="domain">
    <text evidence="5">The DHHC domain is required for palmitoyltransferase activity.</text>
</comment>
<evidence type="ECO:0000256" key="3">
    <source>
        <dbReference type="ARBA" id="ARBA00022989"/>
    </source>
</evidence>
<evidence type="ECO:0000256" key="6">
    <source>
        <dbReference type="SAM" id="MobiDB-lite"/>
    </source>
</evidence>
<organism evidence="8 9">
    <name type="scientific">Symbiodinium microadriaticum</name>
    <name type="common">Dinoflagellate</name>
    <name type="synonym">Zooxanthella microadriatica</name>
    <dbReference type="NCBI Taxonomy" id="2951"/>
    <lineage>
        <taxon>Eukaryota</taxon>
        <taxon>Sar</taxon>
        <taxon>Alveolata</taxon>
        <taxon>Dinophyceae</taxon>
        <taxon>Suessiales</taxon>
        <taxon>Symbiodiniaceae</taxon>
        <taxon>Symbiodinium</taxon>
    </lineage>
</organism>
<feature type="compositionally biased region" description="Low complexity" evidence="6">
    <location>
        <begin position="32"/>
        <end position="42"/>
    </location>
</feature>
<keyword evidence="2 5" id="KW-0812">Transmembrane</keyword>
<keyword evidence="9" id="KW-1185">Reference proteome</keyword>
<dbReference type="Proteomes" id="UP000186817">
    <property type="component" value="Unassembled WGS sequence"/>
</dbReference>
<evidence type="ECO:0000256" key="5">
    <source>
        <dbReference type="RuleBase" id="RU079119"/>
    </source>
</evidence>
<evidence type="ECO:0000313" key="9">
    <source>
        <dbReference type="Proteomes" id="UP000186817"/>
    </source>
</evidence>
<feature type="transmembrane region" description="Helical" evidence="5">
    <location>
        <begin position="244"/>
        <end position="267"/>
    </location>
</feature>
<keyword evidence="5" id="KW-0808">Transferase</keyword>
<comment type="subcellular location">
    <subcellularLocation>
        <location evidence="1">Membrane</location>
        <topology evidence="1">Multi-pass membrane protein</topology>
    </subcellularLocation>
</comment>
<gene>
    <name evidence="8" type="ORF">AK812_SmicGene1916</name>
</gene>
<comment type="similarity">
    <text evidence="5">Belongs to the DHHC palmitoyltransferase family.</text>
</comment>
<dbReference type="EMBL" id="LSRX01000021">
    <property type="protein sequence ID" value="OLQ13982.1"/>
    <property type="molecule type" value="Genomic_DNA"/>
</dbReference>